<proteinExistence type="predicted"/>
<protein>
    <submittedName>
        <fullName evidence="12">DNA primase</fullName>
        <ecNumber evidence="12">2.7.7.-</ecNumber>
    </submittedName>
</protein>
<dbReference type="SUPFAM" id="SSF52540">
    <property type="entry name" value="P-loop containing nucleoside triphosphate hydrolases"/>
    <property type="match status" value="1"/>
</dbReference>
<dbReference type="Proteomes" id="UP000064893">
    <property type="component" value="Chromosome"/>
</dbReference>
<dbReference type="SMART" id="SM00400">
    <property type="entry name" value="ZnF_CHCC"/>
    <property type="match status" value="1"/>
</dbReference>
<feature type="domain" description="Zinc finger CHC2-type" evidence="10">
    <location>
        <begin position="31"/>
        <end position="81"/>
    </location>
</feature>
<keyword evidence="9" id="KW-0804">Transcription</keyword>
<dbReference type="GO" id="GO:0003677">
    <property type="term" value="F:DNA binding"/>
    <property type="evidence" value="ECO:0007669"/>
    <property type="project" value="InterPro"/>
</dbReference>
<reference evidence="12 13" key="1">
    <citation type="submission" date="2015-11" db="EMBL/GenBank/DDBJ databases">
        <title>Description and complete genome sequence of a novel strain predominating in hypersaline microbial mats and representing a new family of the Bacteriodetes phylum.</title>
        <authorList>
            <person name="Spring S."/>
            <person name="Bunk B."/>
            <person name="Sproer C."/>
            <person name="Klenk H.-P."/>
        </authorList>
    </citation>
    <scope>NUCLEOTIDE SEQUENCE [LARGE SCALE GENOMIC DNA]</scope>
    <source>
        <strain evidence="12 13">L21-Spi-D4</strain>
    </source>
</reference>
<sequence length="906" mass="103266">MQIPDIKKRLPIMSVLAHYGIKMNKNDHIKCPFHKDDKPSCKIYTDTNTYNCFGCGKTGDVIQFIQDKENCNKHTALKKAAELAGEQIKNTDVMSPDSYRGASSKDKTEVMGISSGKASVKEAENFAELFNRQKEGLPRSPKAQEYLRNRCLEQLQEVGYNSGVNWKKLKQCITFPLKDKNGNIVSLYGRRITESNGHNAEFGKHYYTENRKGLYPHYPDKHTETLIITEAIIDAATLQLSIENNQYSILAAYGTNGLTAEHKAAISQLSNLQEVIFFFDGDTAGKQGATKYSEELRKDKACLVSTVTTPDGEDINSLFVNYGKEAILQLIEERQPVVQTQSVGSRTQCLTSPKKAATTNVQTHCHASPKEATTEVKTHCSASQQLNLSPLDTNQPNKIIHETPTARYIIKGSLPKTFDRMLVSLDVQHLETGIKYRCRLDLYEEKQTRKEAREASEKLDMRSDLVENDLSELTDLLEEYRDNQLQQTTEENSSDKALSLAEQAKCKTFLQKENLIQNLNELIGKSGIVGEENNRLFLFIIGTSHKMPDTLHALIQGSSGSGKTHLLSKIAALMPPERVVKFTRVTENSFYNYDEYFFRNKLICLEDIDGLKEEALFAWRELISNNQLSSSTSQKDENGNIRSAQRIVRGPMASICATTHGQIYEDNMSRMFIVAVDESSEQTKKIMNYQSKTASGTIEKKQEVEAKEFLQNCIRILKPLKVINPYADKIKLPPQAHKIRRLHELFLSFVKQVTLIHQYQRKRDDRGRIITEPEDLKTAVEIMFDSIFLKVDELDGSLRQFFEQLKAYILAKENPQNYEFMQREIRHALNLSKTQLFRYLNELMELEYLQQSGGYANRGFKYKIIYWDNITKLRSEIKAYLFGQIEKLAFQSAGTPVGTPENHIKN</sequence>
<dbReference type="Pfam" id="PF13155">
    <property type="entry name" value="Toprim_2"/>
    <property type="match status" value="1"/>
</dbReference>
<dbReference type="InterPro" id="IPR036977">
    <property type="entry name" value="DNA_primase_Znf_CHC2"/>
</dbReference>
<evidence type="ECO:0000256" key="6">
    <source>
        <dbReference type="ARBA" id="ARBA00022723"/>
    </source>
</evidence>
<name>A0A0S2HV18_9BACT</name>
<dbReference type="InterPro" id="IPR006171">
    <property type="entry name" value="TOPRIM_dom"/>
</dbReference>
<keyword evidence="13" id="KW-1185">Reference proteome</keyword>
<dbReference type="InterPro" id="IPR034154">
    <property type="entry name" value="TOPRIM_DnaG/twinkle"/>
</dbReference>
<dbReference type="Gene3D" id="3.90.580.10">
    <property type="entry name" value="Zinc finger, CHC2-type domain"/>
    <property type="match status" value="1"/>
</dbReference>
<keyword evidence="7" id="KW-0863">Zinc-finger</keyword>
<dbReference type="Gene3D" id="3.40.50.300">
    <property type="entry name" value="P-loop containing nucleotide triphosphate hydrolases"/>
    <property type="match status" value="1"/>
</dbReference>
<dbReference type="SUPFAM" id="SSF57783">
    <property type="entry name" value="Zinc beta-ribbon"/>
    <property type="match status" value="1"/>
</dbReference>
<evidence type="ECO:0000256" key="7">
    <source>
        <dbReference type="ARBA" id="ARBA00022771"/>
    </source>
</evidence>
<evidence type="ECO:0000256" key="1">
    <source>
        <dbReference type="ARBA" id="ARBA00022478"/>
    </source>
</evidence>
<evidence type="ECO:0000313" key="13">
    <source>
        <dbReference type="Proteomes" id="UP000064893"/>
    </source>
</evidence>
<dbReference type="Pfam" id="PF01807">
    <property type="entry name" value="Zn_ribbon_DnaG"/>
    <property type="match status" value="1"/>
</dbReference>
<dbReference type="CDD" id="cd01029">
    <property type="entry name" value="TOPRIM_primases"/>
    <property type="match status" value="1"/>
</dbReference>
<dbReference type="SUPFAM" id="SSF56731">
    <property type="entry name" value="DNA primase core"/>
    <property type="match status" value="1"/>
</dbReference>
<organism evidence="12 13">
    <name type="scientific">Salinivirga cyanobacteriivorans</name>
    <dbReference type="NCBI Taxonomy" id="1307839"/>
    <lineage>
        <taxon>Bacteria</taxon>
        <taxon>Pseudomonadati</taxon>
        <taxon>Bacteroidota</taxon>
        <taxon>Bacteroidia</taxon>
        <taxon>Bacteroidales</taxon>
        <taxon>Salinivirgaceae</taxon>
        <taxon>Salinivirga</taxon>
    </lineage>
</organism>
<keyword evidence="5" id="KW-0235">DNA replication</keyword>
<evidence type="ECO:0000256" key="3">
    <source>
        <dbReference type="ARBA" id="ARBA00022679"/>
    </source>
</evidence>
<evidence type="ECO:0000256" key="8">
    <source>
        <dbReference type="ARBA" id="ARBA00022833"/>
    </source>
</evidence>
<dbReference type="GO" id="GO:0003899">
    <property type="term" value="F:DNA-directed RNA polymerase activity"/>
    <property type="evidence" value="ECO:0007669"/>
    <property type="project" value="InterPro"/>
</dbReference>
<keyword evidence="1" id="KW-0240">DNA-directed RNA polymerase</keyword>
<dbReference type="PANTHER" id="PTHR30313">
    <property type="entry name" value="DNA PRIMASE"/>
    <property type="match status" value="1"/>
</dbReference>
<dbReference type="GO" id="GO:0006269">
    <property type="term" value="P:DNA replication, synthesis of primer"/>
    <property type="evidence" value="ECO:0007669"/>
    <property type="project" value="UniProtKB-KW"/>
</dbReference>
<keyword evidence="8" id="KW-0862">Zinc</keyword>
<feature type="domain" description="Toprim" evidence="11">
    <location>
        <begin position="224"/>
        <end position="301"/>
    </location>
</feature>
<evidence type="ECO:0000256" key="9">
    <source>
        <dbReference type="ARBA" id="ARBA00023163"/>
    </source>
</evidence>
<dbReference type="KEGG" id="blq:L21SP5_00205"/>
<dbReference type="InterPro" id="IPR027417">
    <property type="entry name" value="P-loop_NTPase"/>
</dbReference>
<evidence type="ECO:0000313" key="12">
    <source>
        <dbReference type="EMBL" id="ALO13885.1"/>
    </source>
</evidence>
<keyword evidence="3 12" id="KW-0808">Transferase</keyword>
<dbReference type="EMBL" id="CP013118">
    <property type="protein sequence ID" value="ALO13885.1"/>
    <property type="molecule type" value="Genomic_DNA"/>
</dbReference>
<evidence type="ECO:0000256" key="4">
    <source>
        <dbReference type="ARBA" id="ARBA00022695"/>
    </source>
</evidence>
<gene>
    <name evidence="12" type="primary">dnaG_15</name>
    <name evidence="12" type="ORF">L21SP5_00205</name>
</gene>
<evidence type="ECO:0000259" key="11">
    <source>
        <dbReference type="SMART" id="SM00493"/>
    </source>
</evidence>
<keyword evidence="6" id="KW-0479">Metal-binding</keyword>
<dbReference type="Gene3D" id="3.40.1360.10">
    <property type="match status" value="1"/>
</dbReference>
<evidence type="ECO:0000259" key="10">
    <source>
        <dbReference type="SMART" id="SM00400"/>
    </source>
</evidence>
<dbReference type="SMART" id="SM00493">
    <property type="entry name" value="TOPRIM"/>
    <property type="match status" value="1"/>
</dbReference>
<accession>A0A0S2HV18</accession>
<dbReference type="InterPro" id="IPR050219">
    <property type="entry name" value="DnaG_primase"/>
</dbReference>
<dbReference type="GO" id="GO:0000428">
    <property type="term" value="C:DNA-directed RNA polymerase complex"/>
    <property type="evidence" value="ECO:0007669"/>
    <property type="project" value="UniProtKB-KW"/>
</dbReference>
<dbReference type="STRING" id="1307839.L21SP5_00205"/>
<dbReference type="AlphaFoldDB" id="A0A0S2HV18"/>
<keyword evidence="4 12" id="KW-0548">Nucleotidyltransferase</keyword>
<dbReference type="RefSeq" id="WP_057951494.1">
    <property type="nucleotide sequence ID" value="NZ_CP013118.1"/>
</dbReference>
<evidence type="ECO:0000256" key="5">
    <source>
        <dbReference type="ARBA" id="ARBA00022705"/>
    </source>
</evidence>
<dbReference type="GO" id="GO:1990077">
    <property type="term" value="C:primosome complex"/>
    <property type="evidence" value="ECO:0007669"/>
    <property type="project" value="UniProtKB-KW"/>
</dbReference>
<keyword evidence="2" id="KW-0639">Primosome</keyword>
<dbReference type="GO" id="GO:0005737">
    <property type="term" value="C:cytoplasm"/>
    <property type="evidence" value="ECO:0007669"/>
    <property type="project" value="TreeGrafter"/>
</dbReference>
<evidence type="ECO:0000256" key="2">
    <source>
        <dbReference type="ARBA" id="ARBA00022515"/>
    </source>
</evidence>
<dbReference type="OrthoDB" id="9804281at2"/>
<dbReference type="GO" id="GO:0008270">
    <property type="term" value="F:zinc ion binding"/>
    <property type="evidence" value="ECO:0007669"/>
    <property type="project" value="UniProtKB-KW"/>
</dbReference>
<dbReference type="EC" id="2.7.7.-" evidence="12"/>
<dbReference type="InterPro" id="IPR002694">
    <property type="entry name" value="Znf_CHC2"/>
</dbReference>
<dbReference type="PANTHER" id="PTHR30313:SF2">
    <property type="entry name" value="DNA PRIMASE"/>
    <property type="match status" value="1"/>
</dbReference>